<evidence type="ECO:0000256" key="3">
    <source>
        <dbReference type="SAM" id="MobiDB-lite"/>
    </source>
</evidence>
<dbReference type="Proteomes" id="UP000694845">
    <property type="component" value="Unplaced"/>
</dbReference>
<dbReference type="RefSeq" id="XP_022091982.1">
    <property type="nucleotide sequence ID" value="XM_022236290.1"/>
</dbReference>
<feature type="region of interest" description="Disordered" evidence="3">
    <location>
        <begin position="1"/>
        <end position="69"/>
    </location>
</feature>
<dbReference type="SUPFAM" id="SSF54928">
    <property type="entry name" value="RNA-binding domain, RBD"/>
    <property type="match status" value="1"/>
</dbReference>
<feature type="domain" description="RRM" evidence="4">
    <location>
        <begin position="76"/>
        <end position="147"/>
    </location>
</feature>
<dbReference type="SMART" id="SM00360">
    <property type="entry name" value="RRM"/>
    <property type="match status" value="1"/>
</dbReference>
<sequence length="255" mass="27432">MNNMFGGQHPGGFGYSQHGGFGNPQGAGPQFTGGGGGAHGPHGPGTGMVDHTNRYAGLTPGISNVTNRNDMKSRASRVFIGNLNTGLVMAKEIESRFCKYGHITGISIHEGYGFVQYSNELNARQAIEGEYGAVLCRQPIDVRIASEPNPNRPKGFKRVQGNVTGGYVDPATLPVIVPSGPPAAKKQKTFTGKKAQQFTGQGPSRWICAYCKDEADDEWELVKHVAYAHKTQIYIDDPEELKLVQERAAGFNGPN</sequence>
<dbReference type="PANTHER" id="PTHR13968">
    <property type="entry name" value="HETEROGENEOUS NUCLEAR RIBONUCLEOPROTEIN"/>
    <property type="match status" value="1"/>
</dbReference>
<gene>
    <name evidence="6 7 8 9" type="primary">LOC110980024</name>
</gene>
<dbReference type="KEGG" id="aplc:110980024"/>
<dbReference type="InterPro" id="IPR035979">
    <property type="entry name" value="RBD_domain_sf"/>
</dbReference>
<dbReference type="Gene3D" id="3.30.70.330">
    <property type="match status" value="1"/>
</dbReference>
<evidence type="ECO:0000256" key="1">
    <source>
        <dbReference type="ARBA" id="ARBA00022884"/>
    </source>
</evidence>
<dbReference type="InterPro" id="IPR051186">
    <property type="entry name" value="RRM_HNRPC/RALY_subfam"/>
</dbReference>
<evidence type="ECO:0000313" key="6">
    <source>
        <dbReference type="RefSeq" id="XP_022091981.1"/>
    </source>
</evidence>
<evidence type="ECO:0000313" key="5">
    <source>
        <dbReference type="Proteomes" id="UP000694845"/>
    </source>
</evidence>
<keyword evidence="1 2" id="KW-0694">RNA-binding</keyword>
<organism evidence="5 7">
    <name type="scientific">Acanthaster planci</name>
    <name type="common">Crown-of-thorns starfish</name>
    <dbReference type="NCBI Taxonomy" id="133434"/>
    <lineage>
        <taxon>Eukaryota</taxon>
        <taxon>Metazoa</taxon>
        <taxon>Echinodermata</taxon>
        <taxon>Eleutherozoa</taxon>
        <taxon>Asterozoa</taxon>
        <taxon>Asteroidea</taxon>
        <taxon>Valvatacea</taxon>
        <taxon>Valvatida</taxon>
        <taxon>Acanthasteridae</taxon>
        <taxon>Acanthaster</taxon>
    </lineage>
</organism>
<dbReference type="AlphaFoldDB" id="A0A8B7YHC5"/>
<dbReference type="GO" id="GO:0003723">
    <property type="term" value="F:RNA binding"/>
    <property type="evidence" value="ECO:0007669"/>
    <property type="project" value="UniProtKB-UniRule"/>
</dbReference>
<dbReference type="RefSeq" id="XP_022091983.1">
    <property type="nucleotide sequence ID" value="XM_022236291.1"/>
</dbReference>
<dbReference type="PANTHER" id="PTHR13968:SF26">
    <property type="entry name" value="RRM DOMAIN-CONTAINING PROTEIN"/>
    <property type="match status" value="1"/>
</dbReference>
<accession>A0A8B7YHC5</accession>
<name>A0A8B7YHC5_ACAPL</name>
<keyword evidence="5" id="KW-1185">Reference proteome</keyword>
<proteinExistence type="predicted"/>
<dbReference type="PROSITE" id="PS50102">
    <property type="entry name" value="RRM"/>
    <property type="match status" value="1"/>
</dbReference>
<protein>
    <submittedName>
        <fullName evidence="6 7">Heterogeneous nuclear ribonucleoprotein C-like isoform X1</fullName>
    </submittedName>
</protein>
<reference evidence="6 7" key="1">
    <citation type="submission" date="2025-04" db="UniProtKB">
        <authorList>
            <consortium name="RefSeq"/>
        </authorList>
    </citation>
    <scope>IDENTIFICATION</scope>
</reference>
<evidence type="ECO:0000256" key="2">
    <source>
        <dbReference type="PROSITE-ProRule" id="PRU00176"/>
    </source>
</evidence>
<dbReference type="GeneID" id="110980024"/>
<dbReference type="GO" id="GO:0005634">
    <property type="term" value="C:nucleus"/>
    <property type="evidence" value="ECO:0007669"/>
    <property type="project" value="TreeGrafter"/>
</dbReference>
<dbReference type="OrthoDB" id="6730379at2759"/>
<dbReference type="InterPro" id="IPR000504">
    <property type="entry name" value="RRM_dom"/>
</dbReference>
<feature type="compositionally biased region" description="Gly residues" evidence="3">
    <location>
        <begin position="8"/>
        <end position="46"/>
    </location>
</feature>
<evidence type="ECO:0000313" key="8">
    <source>
        <dbReference type="RefSeq" id="XP_022091983.1"/>
    </source>
</evidence>
<dbReference type="Pfam" id="PF00076">
    <property type="entry name" value="RRM_1"/>
    <property type="match status" value="1"/>
</dbReference>
<evidence type="ECO:0000313" key="9">
    <source>
        <dbReference type="RefSeq" id="XP_022091985.1"/>
    </source>
</evidence>
<dbReference type="RefSeq" id="XP_022091985.1">
    <property type="nucleotide sequence ID" value="XM_022236293.1"/>
</dbReference>
<evidence type="ECO:0000313" key="7">
    <source>
        <dbReference type="RefSeq" id="XP_022091982.1"/>
    </source>
</evidence>
<dbReference type="RefSeq" id="XP_022091981.1">
    <property type="nucleotide sequence ID" value="XM_022236289.1"/>
</dbReference>
<evidence type="ECO:0000259" key="4">
    <source>
        <dbReference type="PROSITE" id="PS50102"/>
    </source>
</evidence>
<dbReference type="InterPro" id="IPR012677">
    <property type="entry name" value="Nucleotide-bd_a/b_plait_sf"/>
</dbReference>